<evidence type="ECO:0000313" key="4">
    <source>
        <dbReference type="EMBL" id="GAA1968812.1"/>
    </source>
</evidence>
<feature type="domain" description="Fumarylacetoacetase-like C-terminal" evidence="2">
    <location>
        <begin position="65"/>
        <end position="259"/>
    </location>
</feature>
<proteinExistence type="predicted"/>
<dbReference type="PANTHER" id="PTHR11820">
    <property type="entry name" value="ACYLPYRUVASE"/>
    <property type="match status" value="1"/>
</dbReference>
<evidence type="ECO:0000256" key="1">
    <source>
        <dbReference type="ARBA" id="ARBA00022723"/>
    </source>
</evidence>
<feature type="domain" description="Rv2993c-like N-terminal" evidence="3">
    <location>
        <begin position="5"/>
        <end position="59"/>
    </location>
</feature>
<dbReference type="Proteomes" id="UP001500013">
    <property type="component" value="Unassembled WGS sequence"/>
</dbReference>
<evidence type="ECO:0000259" key="2">
    <source>
        <dbReference type="Pfam" id="PF01557"/>
    </source>
</evidence>
<dbReference type="Gene3D" id="2.30.30.370">
    <property type="entry name" value="FAH"/>
    <property type="match status" value="1"/>
</dbReference>
<sequence>MGRVRIARYTTGDDQAYGIVQGDPGSEVITPLAGDPLYVGLQPSGQPPVMLEDVRLLAPVIPRSKIVAIGKNYADHAKEMGGEAPAEPMMFFKPNTSVVGPFDPVVLPAGSSEVSYEGELAVVIKTITKGVKAENAAECIYGYTIANDVTARDWQRSDGQWARAKGFDTSCPLGPWVETELDPADLAIVTTLDGEVKQDGTTADMVHGISAIIEYASAAFTLLPGDVILTGTPAGVGLVEAGQQVTVDISGIGSLTNTFVRR</sequence>
<keyword evidence="5" id="KW-1185">Reference proteome</keyword>
<reference evidence="4 5" key="1">
    <citation type="journal article" date="2019" name="Int. J. Syst. Evol. Microbiol.">
        <title>The Global Catalogue of Microorganisms (GCM) 10K type strain sequencing project: providing services to taxonomists for standard genome sequencing and annotation.</title>
        <authorList>
            <consortium name="The Broad Institute Genomics Platform"/>
            <consortium name="The Broad Institute Genome Sequencing Center for Infectious Disease"/>
            <person name="Wu L."/>
            <person name="Ma J."/>
        </authorList>
    </citation>
    <scope>NUCLEOTIDE SEQUENCE [LARGE SCALE GENOMIC DNA]</scope>
    <source>
        <strain evidence="4 5">JCM 15628</strain>
    </source>
</reference>
<dbReference type="PANTHER" id="PTHR11820:SF7">
    <property type="entry name" value="ACYLPYRUVASE FAHD1, MITOCHONDRIAL"/>
    <property type="match status" value="1"/>
</dbReference>
<dbReference type="Pfam" id="PF10370">
    <property type="entry name" value="Rv2993c-like_N"/>
    <property type="match status" value="1"/>
</dbReference>
<comment type="caution">
    <text evidence="4">The sequence shown here is derived from an EMBL/GenBank/DDBJ whole genome shotgun (WGS) entry which is preliminary data.</text>
</comment>
<keyword evidence="4" id="KW-0378">Hydrolase</keyword>
<evidence type="ECO:0000259" key="3">
    <source>
        <dbReference type="Pfam" id="PF10370"/>
    </source>
</evidence>
<gene>
    <name evidence="4" type="ORF">GCM10009817_05960</name>
</gene>
<keyword evidence="1" id="KW-0479">Metal-binding</keyword>
<dbReference type="InterPro" id="IPR036663">
    <property type="entry name" value="Fumarylacetoacetase_C_sf"/>
</dbReference>
<organism evidence="4 5">
    <name type="scientific">Terrabacter lapilli</name>
    <dbReference type="NCBI Taxonomy" id="436231"/>
    <lineage>
        <taxon>Bacteria</taxon>
        <taxon>Bacillati</taxon>
        <taxon>Actinomycetota</taxon>
        <taxon>Actinomycetes</taxon>
        <taxon>Micrococcales</taxon>
        <taxon>Intrasporangiaceae</taxon>
        <taxon>Terrabacter</taxon>
    </lineage>
</organism>
<protein>
    <submittedName>
        <fullName evidence="4">Fumarylacetoacetate hydrolase family protein</fullName>
    </submittedName>
</protein>
<dbReference type="Gene3D" id="3.90.850.10">
    <property type="entry name" value="Fumarylacetoacetase-like, C-terminal domain"/>
    <property type="match status" value="1"/>
</dbReference>
<dbReference type="EMBL" id="BAAAPU010000003">
    <property type="protein sequence ID" value="GAA1968812.1"/>
    <property type="molecule type" value="Genomic_DNA"/>
</dbReference>
<dbReference type="GO" id="GO:0016787">
    <property type="term" value="F:hydrolase activity"/>
    <property type="evidence" value="ECO:0007669"/>
    <property type="project" value="UniProtKB-KW"/>
</dbReference>
<evidence type="ECO:0000313" key="5">
    <source>
        <dbReference type="Proteomes" id="UP001500013"/>
    </source>
</evidence>
<accession>A0ABN2RGK0</accession>
<dbReference type="Pfam" id="PF01557">
    <property type="entry name" value="FAA_hydrolase"/>
    <property type="match status" value="1"/>
</dbReference>
<dbReference type="InterPro" id="IPR018833">
    <property type="entry name" value="Rv2993c-like_N"/>
</dbReference>
<dbReference type="InterPro" id="IPR011234">
    <property type="entry name" value="Fumarylacetoacetase-like_C"/>
</dbReference>
<name>A0ABN2RGK0_9MICO</name>
<dbReference type="SUPFAM" id="SSF56529">
    <property type="entry name" value="FAH"/>
    <property type="match status" value="1"/>
</dbReference>